<protein>
    <recommendedName>
        <fullName evidence="4">Flagellar assembly protein FliH</fullName>
    </recommendedName>
    <alternativeName>
        <fullName evidence="11">Type 3 secretion system stator protein</fullName>
    </alternativeName>
</protein>
<comment type="caution">
    <text evidence="14">The sequence shown here is derived from an EMBL/GenBank/DDBJ whole genome shotgun (WGS) entry which is preliminary data.</text>
</comment>
<evidence type="ECO:0000256" key="12">
    <source>
        <dbReference type="SAM" id="Coils"/>
    </source>
</evidence>
<evidence type="ECO:0000313" key="14">
    <source>
        <dbReference type="EMBL" id="MDR7149957.1"/>
    </source>
</evidence>
<dbReference type="SUPFAM" id="SSF160527">
    <property type="entry name" value="V-type ATPase subunit E-like"/>
    <property type="match status" value="1"/>
</dbReference>
<dbReference type="PANTHER" id="PTHR34982:SF1">
    <property type="entry name" value="FLAGELLAR ASSEMBLY PROTEIN FLIH"/>
    <property type="match status" value="1"/>
</dbReference>
<evidence type="ECO:0000313" key="15">
    <source>
        <dbReference type="Proteomes" id="UP001265700"/>
    </source>
</evidence>
<evidence type="ECO:0000256" key="10">
    <source>
        <dbReference type="ARBA" id="ARBA00024335"/>
    </source>
</evidence>
<evidence type="ECO:0000256" key="6">
    <source>
        <dbReference type="ARBA" id="ARBA00022490"/>
    </source>
</evidence>
<accession>A0ABU1WM07</accession>
<comment type="similarity">
    <text evidence="3">Belongs to the FliH family.</text>
</comment>
<evidence type="ECO:0000256" key="11">
    <source>
        <dbReference type="ARBA" id="ARBA00040494"/>
    </source>
</evidence>
<name>A0ABU1WM07_9BURK</name>
<sequence length="238" mass="26088">MVIWLHGSTGDAGVEDGIVPAAFVGEVTVFDQLRRVLDDRRDQILQTAQAEAQVLLQQVRQEAAQIREQARIEAERVHQEAYEAGRRQAALEWHEQQTGQVIDKAQMLSNMHEKLATIVTAAVERIVHTEQREALYQRALRSVQGLAQGASTLALRVNAADYEHARAAIDSLKELQAQGLRIEVSVDPALKPGGCVFESEVGILDASLQTQLDGLRAAMDRAVRRALTDADAPGEEAA</sequence>
<dbReference type="PANTHER" id="PTHR34982">
    <property type="entry name" value="YOP PROTEINS TRANSLOCATION PROTEIN L"/>
    <property type="match status" value="1"/>
</dbReference>
<evidence type="ECO:0000256" key="9">
    <source>
        <dbReference type="ARBA" id="ARBA00023225"/>
    </source>
</evidence>
<feature type="domain" description="Flagellar assembly protein FliH/Type III secretion system HrpE" evidence="13">
    <location>
        <begin position="105"/>
        <end position="213"/>
    </location>
</feature>
<dbReference type="RefSeq" id="WP_310314866.1">
    <property type="nucleotide sequence ID" value="NZ_JAVDWU010000003.1"/>
</dbReference>
<keyword evidence="12" id="KW-0175">Coiled coil</keyword>
<dbReference type="InterPro" id="IPR051472">
    <property type="entry name" value="T3SS_Stator/FliH"/>
</dbReference>
<gene>
    <name evidence="14" type="ORF">J2W49_001912</name>
</gene>
<dbReference type="CDD" id="cd06503">
    <property type="entry name" value="ATP-synt_Fo_b"/>
    <property type="match status" value="1"/>
</dbReference>
<keyword evidence="5" id="KW-0813">Transport</keyword>
<keyword evidence="9" id="KW-1006">Bacterial flagellum protein export</keyword>
<keyword evidence="8" id="KW-0653">Protein transport</keyword>
<dbReference type="InterPro" id="IPR018035">
    <property type="entry name" value="Flagellar_FliH/T3SS_HrpE"/>
</dbReference>
<keyword evidence="15" id="KW-1185">Reference proteome</keyword>
<evidence type="ECO:0000256" key="2">
    <source>
        <dbReference type="ARBA" id="ARBA00004496"/>
    </source>
</evidence>
<comment type="subcellular location">
    <subcellularLocation>
        <location evidence="2">Cytoplasm</location>
    </subcellularLocation>
</comment>
<keyword evidence="6" id="KW-0963">Cytoplasm</keyword>
<evidence type="ECO:0000256" key="7">
    <source>
        <dbReference type="ARBA" id="ARBA00022795"/>
    </source>
</evidence>
<evidence type="ECO:0000256" key="4">
    <source>
        <dbReference type="ARBA" id="ARBA00016507"/>
    </source>
</evidence>
<dbReference type="InterPro" id="IPR012842">
    <property type="entry name" value="T3SS_SctL/SctL2"/>
</dbReference>
<comment type="function">
    <text evidence="1">Needed for flagellar regrowth and assembly.</text>
</comment>
<dbReference type="EMBL" id="JAVDWU010000003">
    <property type="protein sequence ID" value="MDR7149957.1"/>
    <property type="molecule type" value="Genomic_DNA"/>
</dbReference>
<feature type="coiled-coil region" evidence="12">
    <location>
        <begin position="45"/>
        <end position="80"/>
    </location>
</feature>
<evidence type="ECO:0000256" key="5">
    <source>
        <dbReference type="ARBA" id="ARBA00022448"/>
    </source>
</evidence>
<evidence type="ECO:0000256" key="3">
    <source>
        <dbReference type="ARBA" id="ARBA00006602"/>
    </source>
</evidence>
<evidence type="ECO:0000259" key="13">
    <source>
        <dbReference type="Pfam" id="PF02108"/>
    </source>
</evidence>
<organism evidence="14 15">
    <name type="scientific">Hydrogenophaga palleronii</name>
    <dbReference type="NCBI Taxonomy" id="65655"/>
    <lineage>
        <taxon>Bacteria</taxon>
        <taxon>Pseudomonadati</taxon>
        <taxon>Pseudomonadota</taxon>
        <taxon>Betaproteobacteria</taxon>
        <taxon>Burkholderiales</taxon>
        <taxon>Comamonadaceae</taxon>
        <taxon>Hydrogenophaga</taxon>
    </lineage>
</organism>
<comment type="similarity">
    <text evidence="10">Belongs to the SctL stator family.</text>
</comment>
<reference evidence="14 15" key="1">
    <citation type="submission" date="2023-07" db="EMBL/GenBank/DDBJ databases">
        <title>Sorghum-associated microbial communities from plants grown in Nebraska, USA.</title>
        <authorList>
            <person name="Schachtman D."/>
        </authorList>
    </citation>
    <scope>NUCLEOTIDE SEQUENCE [LARGE SCALE GENOMIC DNA]</scope>
    <source>
        <strain evidence="14 15">4249</strain>
    </source>
</reference>
<dbReference type="Proteomes" id="UP001265700">
    <property type="component" value="Unassembled WGS sequence"/>
</dbReference>
<proteinExistence type="inferred from homology"/>
<keyword evidence="7" id="KW-1005">Bacterial flagellum biogenesis</keyword>
<dbReference type="Pfam" id="PF02108">
    <property type="entry name" value="FliH"/>
    <property type="match status" value="1"/>
</dbReference>
<evidence type="ECO:0000256" key="8">
    <source>
        <dbReference type="ARBA" id="ARBA00022927"/>
    </source>
</evidence>
<evidence type="ECO:0000256" key="1">
    <source>
        <dbReference type="ARBA" id="ARBA00003041"/>
    </source>
</evidence>
<dbReference type="NCBIfam" id="TIGR02499">
    <property type="entry name" value="HrpE_YscL_not"/>
    <property type="match status" value="1"/>
</dbReference>